<dbReference type="PANTHER" id="PTHR33712:SF7">
    <property type="entry name" value="LIGHT-INDEPENDENT PROTOCHLOROPHYLLIDE REDUCTASE SUBUNIT B"/>
    <property type="match status" value="1"/>
</dbReference>
<keyword evidence="2 11" id="KW-0004">4Fe-4S</keyword>
<keyword evidence="10 11" id="KW-0149">Chlorophyll biosynthesis</keyword>
<comment type="function">
    <text evidence="11">Component of the dark-operative protochlorophyllide reductase (DPOR) that uses Mg-ATP and reduced ferredoxin to reduce ring D of protochlorophyllide (Pchlide) to form chlorophyllide a (Chlide). This reaction is light-independent. The NB-protein (ChlN-ChlB) is the catalytic component of the complex.</text>
</comment>
<dbReference type="InterPro" id="IPR050152">
    <property type="entry name" value="ChlB/BchB/BchZ"/>
</dbReference>
<comment type="catalytic activity">
    <reaction evidence="11">
        <text>chlorophyllide a + oxidized 2[4Fe-4S]-[ferredoxin] + 2 ADP + 2 phosphate = protochlorophyllide a + reduced 2[4Fe-4S]-[ferredoxin] + 2 ATP + 2 H2O</text>
        <dbReference type="Rhea" id="RHEA:28202"/>
        <dbReference type="Rhea" id="RHEA-COMP:10002"/>
        <dbReference type="Rhea" id="RHEA-COMP:10004"/>
        <dbReference type="ChEBI" id="CHEBI:15377"/>
        <dbReference type="ChEBI" id="CHEBI:30616"/>
        <dbReference type="ChEBI" id="CHEBI:33722"/>
        <dbReference type="ChEBI" id="CHEBI:33723"/>
        <dbReference type="ChEBI" id="CHEBI:43474"/>
        <dbReference type="ChEBI" id="CHEBI:83348"/>
        <dbReference type="ChEBI" id="CHEBI:83350"/>
        <dbReference type="ChEBI" id="CHEBI:456216"/>
        <dbReference type="EC" id="1.3.7.7"/>
    </reaction>
</comment>
<evidence type="ECO:0000256" key="1">
    <source>
        <dbReference type="ARBA" id="ARBA00004800"/>
    </source>
</evidence>
<evidence type="ECO:0000256" key="10">
    <source>
        <dbReference type="ARBA" id="ARBA00023171"/>
    </source>
</evidence>
<evidence type="ECO:0000256" key="7">
    <source>
        <dbReference type="ARBA" id="ARBA00023002"/>
    </source>
</evidence>
<keyword evidence="3 11" id="KW-0602">Photosynthesis</keyword>
<feature type="domain" description="Nitrogenase/oxidoreductase component 1" evidence="12">
    <location>
        <begin position="12"/>
        <end position="439"/>
    </location>
</feature>
<dbReference type="HAMAP" id="MF_00353">
    <property type="entry name" value="ChlB_BchB"/>
    <property type="match status" value="1"/>
</dbReference>
<feature type="domain" description="Light-independent protochlorophyllide reductase subunit B-like C-terminal" evidence="13">
    <location>
        <begin position="514"/>
        <end position="558"/>
    </location>
</feature>
<comment type="pathway">
    <text evidence="11">Porphyrin-containing compound metabolism; chlorophyll biosynthesis (light-independent).</text>
</comment>
<dbReference type="Gene3D" id="3.40.50.1980">
    <property type="entry name" value="Nitrogenase molybdenum iron protein domain"/>
    <property type="match status" value="3"/>
</dbReference>
<comment type="similarity">
    <text evidence="11">Belongs to the ChlB/BchB/BchZ family.</text>
</comment>
<dbReference type="EMBL" id="JACJQY010000032">
    <property type="protein sequence ID" value="MBD2318619.1"/>
    <property type="molecule type" value="Genomic_DNA"/>
</dbReference>
<keyword evidence="7 11" id="KW-0560">Oxidoreductase</keyword>
<dbReference type="Pfam" id="PF00148">
    <property type="entry name" value="Oxidored_nitro"/>
    <property type="match status" value="1"/>
</dbReference>
<dbReference type="NCBIfam" id="TIGR01278">
    <property type="entry name" value="DPOR_BchB"/>
    <property type="match status" value="1"/>
</dbReference>
<dbReference type="InterPro" id="IPR042298">
    <property type="entry name" value="P-CP_red_C"/>
</dbReference>
<accession>A0ABR8CDF1</accession>
<keyword evidence="4 11" id="KW-0479">Metal-binding</keyword>
<organism evidence="14 15">
    <name type="scientific">Phormidium tenue FACHB-1050</name>
    <dbReference type="NCBI Taxonomy" id="2692857"/>
    <lineage>
        <taxon>Bacteria</taxon>
        <taxon>Bacillati</taxon>
        <taxon>Cyanobacteriota</taxon>
        <taxon>Cyanophyceae</taxon>
        <taxon>Oscillatoriophycideae</taxon>
        <taxon>Oscillatoriales</taxon>
        <taxon>Oscillatoriaceae</taxon>
        <taxon>Phormidium</taxon>
    </lineage>
</organism>
<evidence type="ECO:0000256" key="5">
    <source>
        <dbReference type="ARBA" id="ARBA00022741"/>
    </source>
</evidence>
<keyword evidence="8 11" id="KW-0408">Iron</keyword>
<evidence type="ECO:0000256" key="3">
    <source>
        <dbReference type="ARBA" id="ARBA00022531"/>
    </source>
</evidence>
<dbReference type="InterPro" id="IPR005969">
    <property type="entry name" value="Protochl_reductB"/>
</dbReference>
<comment type="caution">
    <text evidence="14">The sequence shown here is derived from an EMBL/GenBank/DDBJ whole genome shotgun (WGS) entry which is preliminary data.</text>
</comment>
<feature type="binding site" evidence="11">
    <location>
        <position position="36"/>
    </location>
    <ligand>
        <name>[4Fe-4S] cluster</name>
        <dbReference type="ChEBI" id="CHEBI:49883"/>
        <note>ligand shared with heterodimeric partner</note>
    </ligand>
</feature>
<keyword evidence="5 11" id="KW-0547">Nucleotide-binding</keyword>
<evidence type="ECO:0000259" key="13">
    <source>
        <dbReference type="Pfam" id="PF08369"/>
    </source>
</evidence>
<evidence type="ECO:0000313" key="14">
    <source>
        <dbReference type="EMBL" id="MBD2318619.1"/>
    </source>
</evidence>
<evidence type="ECO:0000256" key="4">
    <source>
        <dbReference type="ARBA" id="ARBA00022723"/>
    </source>
</evidence>
<dbReference type="InterPro" id="IPR013580">
    <property type="entry name" value="LI-POR_suB-like_C"/>
</dbReference>
<dbReference type="EC" id="1.3.7.7" evidence="11"/>
<comment type="cofactor">
    <cofactor evidence="11">
        <name>[4Fe-4S] cluster</name>
        <dbReference type="ChEBI" id="CHEBI:49883"/>
    </cofactor>
    <text evidence="11">Binds 1 [4Fe-4S] cluster per heterodimer. The cluster is bound at the heterodimer interface by residues from both subunits.</text>
</comment>
<comment type="pathway">
    <text evidence="1">Porphyrin-containing compound metabolism; bacteriochlorophyll biosynthesis.</text>
</comment>
<dbReference type="PIRSF" id="PIRSF000163">
    <property type="entry name" value="PCP_ChlB"/>
    <property type="match status" value="1"/>
</dbReference>
<evidence type="ECO:0000313" key="15">
    <source>
        <dbReference type="Proteomes" id="UP000618445"/>
    </source>
</evidence>
<keyword evidence="9 11" id="KW-0411">Iron-sulfur</keyword>
<evidence type="ECO:0000256" key="11">
    <source>
        <dbReference type="HAMAP-Rule" id="MF_00353"/>
    </source>
</evidence>
<keyword evidence="15" id="KW-1185">Reference proteome</keyword>
<sequence length="563" mass="61804">MELTLWTYEGPPHVGAMRIATSMEGVHYVLHAPQGDTYADLLFTMIERRDRRPPVTYTTFQARDLGGDTAEMVKTSVRDAYERFKPQVMLVGESCTAELIQDQPGSLAKGMGIPIPIVSLELPAYSKKENWGASETLYHLVRTLLLPVVPAPNTPRPKRDPHIRPKANILGPTALGFRCRDDIREVIKLLGEIGVDVNVVAPMGATPDDLMRIPDADFNICLYPEIALTTCTWLTRSFAQPVVKIVPIGVGATRDFIAEIGKVADIDVSQALQRSQSDTLGNWDAARVSSASEANASRLPWYSRSVDSTYLTGKRVFIFGDATHALAAARIATEELGFTLVGIGTYSREFAREVREVAKKHGLEAVISDDYLAVEAKVAEAAPELVLGTQMERHIAKRLGIPCAVISAPIHVQDVPARYSPQMGWEGANVIFDSWVHPLMMGLEEHLIGMFREDFEFAEGHMSHLHTAPSQENRRETLTTESVGEAIALTSTGAANQAVLTAVEVNQDLQGITWSADGEAELKKIPFFVRGKIKRNTEKFASDRGITSITVETLYEAKAAIGK</sequence>
<reference evidence="14 15" key="1">
    <citation type="journal article" date="2020" name="ISME J.">
        <title>Comparative genomics reveals insights into cyanobacterial evolution and habitat adaptation.</title>
        <authorList>
            <person name="Chen M.Y."/>
            <person name="Teng W.K."/>
            <person name="Zhao L."/>
            <person name="Hu C.X."/>
            <person name="Zhou Y.K."/>
            <person name="Han B.P."/>
            <person name="Song L.R."/>
            <person name="Shu W.S."/>
        </authorList>
    </citation>
    <scope>NUCLEOTIDE SEQUENCE [LARGE SCALE GENOMIC DNA]</scope>
    <source>
        <strain evidence="14 15">FACHB-1050</strain>
    </source>
</reference>
<feature type="binding site" evidence="11">
    <location>
        <begin position="442"/>
        <end position="443"/>
    </location>
    <ligand>
        <name>substrate</name>
    </ligand>
</feature>
<evidence type="ECO:0000256" key="8">
    <source>
        <dbReference type="ARBA" id="ARBA00023004"/>
    </source>
</evidence>
<feature type="active site" description="Proton donor" evidence="11">
    <location>
        <position position="307"/>
    </location>
</feature>
<name>A0ABR8CDF1_9CYAN</name>
<protein>
    <recommendedName>
        <fullName evidence="11">Light-independent protochlorophyllide reductase subunit B</fullName>
        <shortName evidence="11">DPOR subunit B</shortName>
        <shortName evidence="11">LI-POR subunit B</shortName>
        <ecNumber evidence="11">1.3.7.7</ecNumber>
    </recommendedName>
</protein>
<dbReference type="InterPro" id="IPR016209">
    <property type="entry name" value="Protochlorophyllide_Rdtase"/>
</dbReference>
<gene>
    <name evidence="11" type="primary">chlB</name>
    <name evidence="14" type="ORF">H6G05_17410</name>
</gene>
<evidence type="ECO:0000256" key="6">
    <source>
        <dbReference type="ARBA" id="ARBA00022840"/>
    </source>
</evidence>
<keyword evidence="6 11" id="KW-0067">ATP-binding</keyword>
<dbReference type="Gene3D" id="1.10.8.550">
    <property type="entry name" value="Proto-chlorophyllide reductase 57 kD subunit B"/>
    <property type="match status" value="1"/>
</dbReference>
<dbReference type="RefSeq" id="WP_190579858.1">
    <property type="nucleotide sequence ID" value="NZ_CAWPQU010000026.1"/>
</dbReference>
<evidence type="ECO:0000256" key="2">
    <source>
        <dbReference type="ARBA" id="ARBA00022485"/>
    </source>
</evidence>
<dbReference type="Gene3D" id="1.20.89.20">
    <property type="match status" value="1"/>
</dbReference>
<dbReference type="InterPro" id="IPR000510">
    <property type="entry name" value="Nase/OxRdtase_comp1"/>
</dbReference>
<evidence type="ECO:0000256" key="9">
    <source>
        <dbReference type="ARBA" id="ARBA00023014"/>
    </source>
</evidence>
<comment type="subunit">
    <text evidence="11">Protochlorophyllide reductase is composed of three subunits; ChlL, ChlN and ChlB. Forms a heterotetramer of two ChlB and two ChlN subunits.</text>
</comment>
<proteinExistence type="inferred from homology"/>
<dbReference type="PANTHER" id="PTHR33712">
    <property type="entry name" value="LIGHT-INDEPENDENT PROTOCHLOROPHYLLIDE REDUCTASE SUBUNIT B"/>
    <property type="match status" value="1"/>
</dbReference>
<dbReference type="SUPFAM" id="SSF53807">
    <property type="entry name" value="Helical backbone' metal receptor"/>
    <property type="match status" value="1"/>
</dbReference>
<dbReference type="Proteomes" id="UP000618445">
    <property type="component" value="Unassembled WGS sequence"/>
</dbReference>
<dbReference type="Pfam" id="PF08369">
    <property type="entry name" value="PCP_red"/>
    <property type="match status" value="1"/>
</dbReference>
<evidence type="ECO:0000259" key="12">
    <source>
        <dbReference type="Pfam" id="PF00148"/>
    </source>
</evidence>